<dbReference type="GO" id="GO:0016787">
    <property type="term" value="F:hydrolase activity"/>
    <property type="evidence" value="ECO:0007669"/>
    <property type="project" value="UniProtKB-KW"/>
</dbReference>
<evidence type="ECO:0000256" key="3">
    <source>
        <dbReference type="PROSITE-ProRule" id="PRU00464"/>
    </source>
</evidence>
<dbReference type="Gene3D" id="3.30.428.10">
    <property type="entry name" value="HIT-like"/>
    <property type="match status" value="1"/>
</dbReference>
<dbReference type="OrthoDB" id="9784774at2"/>
<dbReference type="Pfam" id="PF01230">
    <property type="entry name" value="HIT"/>
    <property type="match status" value="1"/>
</dbReference>
<keyword evidence="7" id="KW-0378">Hydrolase</keyword>
<sequence length="116" mass="12945">MAEETIFSKIIRKEIPADILYQDDLVTAFRDINPRAPSHILIIPNAFIPTTNDVELEHEAAMGRMFTVAKKIAQQEGIAQDGYRLIVNCNAHGGQEVYHIHMHLVGGRPLGPLLMS</sequence>
<dbReference type="STRING" id="55601.AA407_05350"/>
<dbReference type="InterPro" id="IPR011146">
    <property type="entry name" value="HIT-like"/>
</dbReference>
<name>A0A191W4Q2_VIBAN</name>
<proteinExistence type="predicted"/>
<dbReference type="CDD" id="cd01276">
    <property type="entry name" value="PKCI_related"/>
    <property type="match status" value="1"/>
</dbReference>
<dbReference type="Proteomes" id="UP000078309">
    <property type="component" value="Unassembled WGS sequence"/>
</dbReference>
<evidence type="ECO:0000313" key="10">
    <source>
        <dbReference type="Proteomes" id="UP000726136"/>
    </source>
</evidence>
<dbReference type="PANTHER" id="PTHR23089">
    <property type="entry name" value="HISTIDINE TRIAD HIT PROTEIN"/>
    <property type="match status" value="1"/>
</dbReference>
<evidence type="ECO:0000313" key="6">
    <source>
        <dbReference type="EMBL" id="MBF4371901.1"/>
    </source>
</evidence>
<reference evidence="5 9" key="2">
    <citation type="submission" date="2018-12" db="EMBL/GenBank/DDBJ databases">
        <title>Characterization and Draft Genome of Vibrio anguillarum J360 Marine Pathogen Isolated from an Outbreak in Lumpfish (Cyclopterus lumpus).</title>
        <authorList>
            <person name="Vasquez J.I."/>
            <person name="Cao T."/>
            <person name="Chakraborty S."/>
            <person name="Gnanagobal H."/>
            <person name="Wescot J."/>
            <person name="Boyce D."/>
            <person name="Santander J."/>
        </authorList>
    </citation>
    <scope>NUCLEOTIDE SEQUENCE [LARGE SCALE GENOMIC DNA]</scope>
    <source>
        <strain evidence="5 9">J360</strain>
    </source>
</reference>
<accession>A0A1E5FIG9</accession>
<accession>A0A191W4Q2</accession>
<dbReference type="SUPFAM" id="SSF54197">
    <property type="entry name" value="HIT-like"/>
    <property type="match status" value="1"/>
</dbReference>
<protein>
    <submittedName>
        <fullName evidence="7">Purine nucleoside phosphoramidase</fullName>
        <ecNumber evidence="7">3.9.1.-</ecNumber>
    </submittedName>
</protein>
<dbReference type="PRINTS" id="PR00332">
    <property type="entry name" value="HISTRIAD"/>
</dbReference>
<dbReference type="InterPro" id="IPR001310">
    <property type="entry name" value="Histidine_triad_HIT"/>
</dbReference>
<dbReference type="AlphaFoldDB" id="A0A191W4Q2"/>
<reference evidence="7 8" key="1">
    <citation type="journal article" date="2017" name="J. Fish Dis.">
        <title>Comparative assessment of Vibrio virulence in marine fish larvae.</title>
        <authorList>
            <person name="Ronneseth A."/>
            <person name="Castillo D."/>
            <person name="D'Alvise P."/>
            <person name="Tonnesen O."/>
            <person name="Haugland G."/>
            <person name="Grotkjaer T."/>
            <person name="Engell-Sorensen K."/>
            <person name="Norremark L."/>
            <person name="Bergh O."/>
            <person name="Wergeland H.I."/>
            <person name="Gram L."/>
        </authorList>
    </citation>
    <scope>NUCLEOTIDE SEQUENCE [LARGE SCALE GENOMIC DNA]</scope>
    <source>
        <strain evidence="7 8">90-11-286</strain>
    </source>
</reference>
<evidence type="ECO:0000256" key="1">
    <source>
        <dbReference type="PIRSR" id="PIRSR601310-1"/>
    </source>
</evidence>
<dbReference type="EMBL" id="JAHGUI010000041">
    <property type="protein sequence ID" value="MBT2919297.1"/>
    <property type="molecule type" value="Genomic_DNA"/>
</dbReference>
<organism evidence="7 8">
    <name type="scientific">Vibrio anguillarum</name>
    <name type="common">Listonella anguillarum</name>
    <dbReference type="NCBI Taxonomy" id="55601"/>
    <lineage>
        <taxon>Bacteria</taxon>
        <taxon>Pseudomonadati</taxon>
        <taxon>Pseudomonadota</taxon>
        <taxon>Gammaproteobacteria</taxon>
        <taxon>Vibrionales</taxon>
        <taxon>Vibrionaceae</taxon>
        <taxon>Vibrio</taxon>
    </lineage>
</organism>
<evidence type="ECO:0000256" key="2">
    <source>
        <dbReference type="PIRSR" id="PIRSR601310-3"/>
    </source>
</evidence>
<dbReference type="RefSeq" id="WP_026028145.1">
    <property type="nucleotide sequence ID" value="NZ_AJYT02000001.1"/>
</dbReference>
<feature type="domain" description="HIT" evidence="4">
    <location>
        <begin position="6"/>
        <end position="115"/>
    </location>
</feature>
<keyword evidence="10" id="KW-1185">Reference proteome</keyword>
<dbReference type="EC" id="3.9.1.-" evidence="7"/>
<reference evidence="7" key="4">
    <citation type="submission" date="2021-05" db="EMBL/GenBank/DDBJ databases">
        <authorList>
            <person name="Kalatzis P.G."/>
            <person name="Castillo D."/>
            <person name="D'Alvise P."/>
            <person name="Middelboe M."/>
            <person name="Gram L."/>
        </authorList>
    </citation>
    <scope>NUCLEOTIDE SEQUENCE</scope>
    <source>
        <strain evidence="7">90-11-286</strain>
    </source>
</reference>
<dbReference type="NCBIfam" id="NF007965">
    <property type="entry name" value="PRK10687.1"/>
    <property type="match status" value="1"/>
</dbReference>
<evidence type="ECO:0000313" key="9">
    <source>
        <dbReference type="Proteomes" id="UP000256923"/>
    </source>
</evidence>
<reference evidence="6 10" key="3">
    <citation type="journal article" date="2021" name="PeerJ">
        <title>Analysis of 44 Vibrio anguillarum genomes reveals high genetic diversity.</title>
        <authorList>
            <person name="Hansen M.J."/>
            <person name="Dalsgaard I."/>
        </authorList>
    </citation>
    <scope>NUCLEOTIDE SEQUENCE [LARGE SCALE GENOMIC DNA]</scope>
    <source>
        <strain evidence="6 10">040915-1/1B</strain>
    </source>
</reference>
<dbReference type="PROSITE" id="PS00892">
    <property type="entry name" value="HIT_1"/>
    <property type="match status" value="1"/>
</dbReference>
<dbReference type="EMBL" id="CP034672">
    <property type="protein sequence ID" value="AZS23922.1"/>
    <property type="molecule type" value="Genomic_DNA"/>
</dbReference>
<dbReference type="Proteomes" id="UP000256923">
    <property type="component" value="Chromosome 1"/>
</dbReference>
<dbReference type="Proteomes" id="UP000726136">
    <property type="component" value="Unassembled WGS sequence"/>
</dbReference>
<evidence type="ECO:0000313" key="7">
    <source>
        <dbReference type="EMBL" id="MBT2919297.1"/>
    </source>
</evidence>
<gene>
    <name evidence="7" type="primary">hinT</name>
    <name evidence="5" type="ORF">DYL72_01835</name>
    <name evidence="6" type="ORF">EAY46_02220</name>
    <name evidence="7" type="ORF">PL14_11400</name>
</gene>
<dbReference type="PROSITE" id="PS51084">
    <property type="entry name" value="HIT_2"/>
    <property type="match status" value="1"/>
</dbReference>
<dbReference type="InterPro" id="IPR019808">
    <property type="entry name" value="Histidine_triad_CS"/>
</dbReference>
<feature type="short sequence motif" description="Histidine triad motif" evidence="2 3">
    <location>
        <begin position="99"/>
        <end position="103"/>
    </location>
</feature>
<evidence type="ECO:0000313" key="8">
    <source>
        <dbReference type="Proteomes" id="UP000078309"/>
    </source>
</evidence>
<dbReference type="InterPro" id="IPR036265">
    <property type="entry name" value="HIT-like_sf"/>
</dbReference>
<dbReference type="EMBL" id="RDPI01000002">
    <property type="protein sequence ID" value="MBF4371901.1"/>
    <property type="molecule type" value="Genomic_DNA"/>
</dbReference>
<evidence type="ECO:0000313" key="5">
    <source>
        <dbReference type="EMBL" id="AZS23922.1"/>
    </source>
</evidence>
<evidence type="ECO:0000259" key="4">
    <source>
        <dbReference type="PROSITE" id="PS51084"/>
    </source>
</evidence>
<feature type="active site" description="Tele-AMP-histidine intermediate" evidence="1">
    <location>
        <position position="101"/>
    </location>
</feature>